<dbReference type="FunFam" id="3.30.1330.10:FF:000004">
    <property type="entry name" value="Phosphoribosylformylglycinamidine synthase subunit PurL"/>
    <property type="match status" value="1"/>
</dbReference>
<keyword evidence="6 8" id="KW-0067">ATP-binding</keyword>
<protein>
    <recommendedName>
        <fullName evidence="8">Phosphoribosylformylglycinamidine synthase subunit PurL</fullName>
        <shortName evidence="8">FGAM synthase</shortName>
        <ecNumber evidence="8">6.3.5.3</ecNumber>
    </recommendedName>
    <alternativeName>
        <fullName evidence="8">Formylglycinamide ribonucleotide amidotransferase subunit II</fullName>
        <shortName evidence="8">FGAR amidotransferase II</shortName>
        <shortName evidence="8">FGAR-AT II</shortName>
    </alternativeName>
    <alternativeName>
        <fullName evidence="8">Glutamine amidotransferase PurL</fullName>
    </alternativeName>
    <alternativeName>
        <fullName evidence="8">Phosphoribosylformylglycinamidine synthase subunit II</fullName>
    </alternativeName>
</protein>
<dbReference type="CDD" id="cd02203">
    <property type="entry name" value="PurL_repeat1"/>
    <property type="match status" value="1"/>
</dbReference>
<feature type="binding site" evidence="8">
    <location>
        <position position="529"/>
    </location>
    <ligand>
        <name>substrate</name>
    </ligand>
</feature>
<dbReference type="CDD" id="cd02204">
    <property type="entry name" value="PurL_repeat2"/>
    <property type="match status" value="1"/>
</dbReference>
<feature type="binding site" evidence="8">
    <location>
        <position position="110"/>
    </location>
    <ligand>
        <name>substrate</name>
    </ligand>
</feature>
<feature type="binding site" evidence="8">
    <location>
        <position position="46"/>
    </location>
    <ligand>
        <name>ATP</name>
        <dbReference type="ChEBI" id="CHEBI:30616"/>
    </ligand>
</feature>
<feature type="binding site" evidence="8">
    <location>
        <position position="527"/>
    </location>
    <ligand>
        <name>Mg(2+)</name>
        <dbReference type="ChEBI" id="CHEBI:18420"/>
        <label>1</label>
    </ligand>
</feature>
<comment type="subunit">
    <text evidence="8">Monomer. Part of the FGAM synthase complex composed of 1 PurL, 1 PurQ and 2 PurS subunits.</text>
</comment>
<evidence type="ECO:0000259" key="10">
    <source>
        <dbReference type="Pfam" id="PF02769"/>
    </source>
</evidence>
<dbReference type="PIRSF" id="PIRSF001587">
    <property type="entry name" value="FGAM_synthase_II"/>
    <property type="match status" value="1"/>
</dbReference>
<dbReference type="InterPro" id="IPR010074">
    <property type="entry name" value="PRibForGlyAmidine_synth_PurL"/>
</dbReference>
<dbReference type="InterPro" id="IPR036921">
    <property type="entry name" value="PurM-like_N_sf"/>
</dbReference>
<dbReference type="NCBIfam" id="TIGR01736">
    <property type="entry name" value="FGAM_synth_II"/>
    <property type="match status" value="1"/>
</dbReference>
<keyword evidence="5 8" id="KW-0658">Purine biosynthesis</keyword>
<dbReference type="GO" id="GO:0005524">
    <property type="term" value="F:ATP binding"/>
    <property type="evidence" value="ECO:0007669"/>
    <property type="project" value="UniProtKB-UniRule"/>
</dbReference>
<evidence type="ECO:0000256" key="5">
    <source>
        <dbReference type="ARBA" id="ARBA00022755"/>
    </source>
</evidence>
<dbReference type="EMBL" id="LOED01000001">
    <property type="protein sequence ID" value="KXG78714.1"/>
    <property type="molecule type" value="Genomic_DNA"/>
</dbReference>
<dbReference type="OrthoDB" id="9804441at2"/>
<dbReference type="InterPro" id="IPR010918">
    <property type="entry name" value="PurM-like_C_dom"/>
</dbReference>
<comment type="function">
    <text evidence="8">Part of the phosphoribosylformylglycinamidine synthase complex involved in the purines biosynthetic pathway. Catalyzes the ATP-dependent conversion of formylglycinamide ribonucleotide (FGAR) and glutamine to yield formylglycinamidine ribonucleotide (FGAM) and glutamate. The FGAM synthase complex is composed of three subunits. PurQ produces an ammonia molecule by converting glutamine to glutamate. PurL transfers the ammonia molecule to FGAR to form FGAM in an ATP-dependent manner. PurS interacts with PurQ and PurL and is thought to assist in the transfer of the ammonia molecule from PurQ to PurL.</text>
</comment>
<organism evidence="12 13">
    <name type="scientific">Fervidicola ferrireducens</name>
    <dbReference type="NCBI Taxonomy" id="520764"/>
    <lineage>
        <taxon>Bacteria</taxon>
        <taxon>Bacillati</taxon>
        <taxon>Bacillota</taxon>
        <taxon>Clostridia</taxon>
        <taxon>Thermosediminibacterales</taxon>
        <taxon>Thermosediminibacteraceae</taxon>
        <taxon>Fervidicola</taxon>
    </lineage>
</organism>
<keyword evidence="2 8" id="KW-0436">Ligase</keyword>
<dbReference type="PANTHER" id="PTHR43555:SF1">
    <property type="entry name" value="PHOSPHORIBOSYLFORMYLGLYCINAMIDINE SYNTHASE SUBUNIT PURL"/>
    <property type="match status" value="1"/>
</dbReference>
<dbReference type="SUPFAM" id="SSF55326">
    <property type="entry name" value="PurM N-terminal domain-like"/>
    <property type="match status" value="2"/>
</dbReference>
<evidence type="ECO:0000256" key="1">
    <source>
        <dbReference type="ARBA" id="ARBA00022490"/>
    </source>
</evidence>
<feature type="domain" description="PurM-like N-terminal" evidence="9">
    <location>
        <begin position="68"/>
        <end position="183"/>
    </location>
</feature>
<dbReference type="PANTHER" id="PTHR43555">
    <property type="entry name" value="PHOSPHORIBOSYLFORMYLGLYCINAMIDINE SYNTHASE SUBUNIT PURL"/>
    <property type="match status" value="1"/>
</dbReference>
<feature type="domain" description="PurM-like C-terminal" evidence="10">
    <location>
        <begin position="196"/>
        <end position="347"/>
    </location>
</feature>
<dbReference type="GO" id="GO:0006189">
    <property type="term" value="P:'de novo' IMP biosynthetic process"/>
    <property type="evidence" value="ECO:0007669"/>
    <property type="project" value="UniProtKB-UniRule"/>
</dbReference>
<evidence type="ECO:0000256" key="4">
    <source>
        <dbReference type="ARBA" id="ARBA00022741"/>
    </source>
</evidence>
<dbReference type="FunCoup" id="A0A140LDT9">
    <property type="interactions" value="347"/>
</dbReference>
<feature type="binding site" evidence="8">
    <location>
        <begin position="88"/>
        <end position="91"/>
    </location>
    <ligand>
        <name>substrate</name>
    </ligand>
</feature>
<feature type="domain" description="Phosphoribosylformylglycinamidine synthase linker" evidence="11">
    <location>
        <begin position="3"/>
        <end position="47"/>
    </location>
</feature>
<feature type="binding site" evidence="8">
    <location>
        <position position="87"/>
    </location>
    <ligand>
        <name>Mg(2+)</name>
        <dbReference type="ChEBI" id="CHEBI:18420"/>
        <label>1</label>
    </ligand>
</feature>
<evidence type="ECO:0000256" key="8">
    <source>
        <dbReference type="HAMAP-Rule" id="MF_00420"/>
    </source>
</evidence>
<name>A0A140LDT9_9FIRM</name>
<dbReference type="SUPFAM" id="SSF56042">
    <property type="entry name" value="PurM C-terminal domain-like"/>
    <property type="match status" value="2"/>
</dbReference>
<feature type="binding site" evidence="8">
    <location>
        <position position="262"/>
    </location>
    <ligand>
        <name>Mg(2+)</name>
        <dbReference type="ChEBI" id="CHEBI:18420"/>
        <label>2</label>
    </ligand>
</feature>
<keyword evidence="1 8" id="KW-0963">Cytoplasm</keyword>
<keyword evidence="3 8" id="KW-0479">Metal-binding</keyword>
<evidence type="ECO:0000259" key="9">
    <source>
        <dbReference type="Pfam" id="PF00586"/>
    </source>
</evidence>
<dbReference type="AlphaFoldDB" id="A0A140LDT9"/>
<evidence type="ECO:0000256" key="3">
    <source>
        <dbReference type="ARBA" id="ARBA00022723"/>
    </source>
</evidence>
<feature type="binding site" evidence="8">
    <location>
        <position position="489"/>
    </location>
    <ligand>
        <name>ATP</name>
        <dbReference type="ChEBI" id="CHEBI:30616"/>
    </ligand>
</feature>
<dbReference type="Proteomes" id="UP000070427">
    <property type="component" value="Unassembled WGS sequence"/>
</dbReference>
<feature type="binding site" evidence="8">
    <location>
        <position position="526"/>
    </location>
    <ligand>
        <name>ATP</name>
        <dbReference type="ChEBI" id="CHEBI:30616"/>
    </ligand>
</feature>
<dbReference type="Gene3D" id="3.30.1330.10">
    <property type="entry name" value="PurM-like, N-terminal domain"/>
    <property type="match status" value="2"/>
</dbReference>
<feature type="active site" evidence="8">
    <location>
        <position position="43"/>
    </location>
</feature>
<dbReference type="NCBIfam" id="NF002290">
    <property type="entry name" value="PRK01213.1"/>
    <property type="match status" value="1"/>
</dbReference>
<proteinExistence type="inferred from homology"/>
<comment type="similarity">
    <text evidence="8">Belongs to the FGAMS family.</text>
</comment>
<dbReference type="Pfam" id="PF18072">
    <property type="entry name" value="FGAR-AT_linker"/>
    <property type="match status" value="1"/>
</dbReference>
<comment type="caution">
    <text evidence="8">Lacks conserved residue(s) required for the propagation of feature annotation.</text>
</comment>
<feature type="active site" description="Proton acceptor" evidence="8">
    <location>
        <position position="89"/>
    </location>
</feature>
<evidence type="ECO:0000259" key="11">
    <source>
        <dbReference type="Pfam" id="PF18072"/>
    </source>
</evidence>
<dbReference type="UniPathway" id="UPA00074">
    <property type="reaction ID" value="UER00128"/>
</dbReference>
<feature type="binding site" evidence="8">
    <location>
        <position position="85"/>
    </location>
    <ligand>
        <name>ATP</name>
        <dbReference type="ChEBI" id="CHEBI:30616"/>
    </ligand>
</feature>
<keyword evidence="7 8" id="KW-0460">Magnesium</keyword>
<feature type="binding site" evidence="8">
    <location>
        <begin position="306"/>
        <end position="308"/>
    </location>
    <ligand>
        <name>substrate</name>
    </ligand>
</feature>
<feature type="binding site" evidence="8">
    <location>
        <position position="234"/>
    </location>
    <ligand>
        <name>substrate</name>
    </ligand>
</feature>
<feature type="domain" description="PurM-like N-terminal" evidence="9">
    <location>
        <begin position="432"/>
        <end position="550"/>
    </location>
</feature>
<evidence type="ECO:0000256" key="7">
    <source>
        <dbReference type="ARBA" id="ARBA00022842"/>
    </source>
</evidence>
<dbReference type="InterPro" id="IPR016188">
    <property type="entry name" value="PurM-like_N"/>
</dbReference>
<keyword evidence="13" id="KW-1185">Reference proteome</keyword>
<dbReference type="Pfam" id="PF00586">
    <property type="entry name" value="AIRS"/>
    <property type="match status" value="2"/>
</dbReference>
<dbReference type="Pfam" id="PF02769">
    <property type="entry name" value="AIRS_C"/>
    <property type="match status" value="2"/>
</dbReference>
<gene>
    <name evidence="8 12" type="primary">purL</name>
    <name evidence="12" type="ORF">AN618_00520</name>
</gene>
<dbReference type="EC" id="6.3.5.3" evidence="8"/>
<dbReference type="PATRIC" id="fig|520764.3.peg.56"/>
<evidence type="ECO:0000313" key="13">
    <source>
        <dbReference type="Proteomes" id="UP000070427"/>
    </source>
</evidence>
<comment type="subcellular location">
    <subcellularLocation>
        <location evidence="8">Cytoplasm</location>
    </subcellularLocation>
</comment>
<comment type="caution">
    <text evidence="12">The sequence shown here is derived from an EMBL/GenBank/DDBJ whole genome shotgun (WGS) entry which is preliminary data.</text>
</comment>
<feature type="binding site" evidence="8">
    <location>
        <position position="111"/>
    </location>
    <ligand>
        <name>Mg(2+)</name>
        <dbReference type="ChEBI" id="CHEBI:18420"/>
        <label>2</label>
    </ligand>
</feature>
<dbReference type="InterPro" id="IPR041609">
    <property type="entry name" value="PurL_linker"/>
</dbReference>
<dbReference type="GO" id="GO:0000287">
    <property type="term" value="F:magnesium ion binding"/>
    <property type="evidence" value="ECO:0007669"/>
    <property type="project" value="UniProtKB-UniRule"/>
</dbReference>
<comment type="catalytic activity">
    <reaction evidence="8">
        <text>N(2)-formyl-N(1)-(5-phospho-beta-D-ribosyl)glycinamide + L-glutamine + ATP + H2O = 2-formamido-N(1)-(5-O-phospho-beta-D-ribosyl)acetamidine + L-glutamate + ADP + phosphate + H(+)</text>
        <dbReference type="Rhea" id="RHEA:17129"/>
        <dbReference type="ChEBI" id="CHEBI:15377"/>
        <dbReference type="ChEBI" id="CHEBI:15378"/>
        <dbReference type="ChEBI" id="CHEBI:29985"/>
        <dbReference type="ChEBI" id="CHEBI:30616"/>
        <dbReference type="ChEBI" id="CHEBI:43474"/>
        <dbReference type="ChEBI" id="CHEBI:58359"/>
        <dbReference type="ChEBI" id="CHEBI:147286"/>
        <dbReference type="ChEBI" id="CHEBI:147287"/>
        <dbReference type="ChEBI" id="CHEBI:456216"/>
        <dbReference type="EC" id="6.3.5.3"/>
    </reaction>
</comment>
<dbReference type="InterPro" id="IPR036676">
    <property type="entry name" value="PurM-like_C_sf"/>
</dbReference>
<accession>A0A140LDT9</accession>
<dbReference type="InParanoid" id="A0A140LDT9"/>
<evidence type="ECO:0000256" key="2">
    <source>
        <dbReference type="ARBA" id="ARBA00022598"/>
    </source>
</evidence>
<evidence type="ECO:0000256" key="6">
    <source>
        <dbReference type="ARBA" id="ARBA00022840"/>
    </source>
</evidence>
<keyword evidence="4 8" id="KW-0547">Nucleotide-binding</keyword>
<dbReference type="RefSeq" id="WP_066350601.1">
    <property type="nucleotide sequence ID" value="NZ_LOED01000001.1"/>
</dbReference>
<dbReference type="Gene3D" id="3.90.650.10">
    <property type="entry name" value="PurM-like C-terminal domain"/>
    <property type="match status" value="2"/>
</dbReference>
<dbReference type="HAMAP" id="MF_00420">
    <property type="entry name" value="PurL_2"/>
    <property type="match status" value="1"/>
</dbReference>
<dbReference type="GO" id="GO:0005737">
    <property type="term" value="C:cytoplasm"/>
    <property type="evidence" value="ECO:0007669"/>
    <property type="project" value="UniProtKB-SubCell"/>
</dbReference>
<reference evidence="12 13" key="1">
    <citation type="submission" date="2015-12" db="EMBL/GenBank/DDBJ databases">
        <title>Draft genome sequnece of Fervidicola ferrireducens strain Y170.</title>
        <authorList>
            <person name="Patel B.K."/>
        </authorList>
    </citation>
    <scope>NUCLEOTIDE SEQUENCE [LARGE SCALE GENOMIC DNA]</scope>
    <source>
        <strain evidence="12 13">Y170</strain>
    </source>
</reference>
<feature type="domain" description="PurM-like C-terminal" evidence="10">
    <location>
        <begin position="565"/>
        <end position="700"/>
    </location>
</feature>
<dbReference type="STRING" id="520764.AN618_00520"/>
<comment type="pathway">
    <text evidence="8">Purine metabolism; IMP biosynthesis via de novo pathway; 5-amino-1-(5-phospho-D-ribosyl)imidazole from N(2)-formyl-N(1)-(5-phospho-D-ribosyl)glycinamide: step 1/2.</text>
</comment>
<sequence length="737" mass="79868">MGKAEEAKKLGLTDEEYNLIVQTLGREPNDVELGMYSVMWSEHCSYKNSKPLLKRFPTIAPHVLQGPGENAGIVDIGDNLAVVLKIESHNHPSAVEPYQGAATGVGGIIRDIFAMGARPIALLDSLRFGELDDPRVKYLLSGVVSGIADYGNCMGIPTVGGETYFNDAYKDNPLVNAMCVGIIRHDDIIKGKAQGVGNSVMLVGAATGRDGIHGASFASEELSEESESKRPSVQVGDPFMEKLLLEACLELLKEKWVVGIQDLGAAGLTSACSETAARAGTGIELDVALVPRREKGMTPYEVMLSESQERMLIIVEKGHEEDVKRIFEKWDLYAVKIGEVTGDGMLRVLENGKIVAEVPAKSLAEGAPVIKREGKRPVYMDVQDLDYSKIEIPENLSEVLLRLLASPNIASKAWVYQQYDHTVRTDTVVPPGSDAAVLRIKGTKKGIALTTDCNGLYCYLDPYEGGKQAVAEAARNLVVTGAKPLAITDCLNFGSPENPEVYYQFEKCIDGISEAAKALEIPVVSGNVSFYNESSSRVIFPTPVIGMVGLLEDVKKRCTMAFKNPGDIVVLLGENSDEMGASEYLRVIFGIQGGKPPRVDLEREKRLHLCCLKAIKKGILSSAHDVSEGGLAVAIAESCITGNLGFEGEITSDIRADALLFGEGQSRIVVSLKEENLPALIELADETGVKAMVLGRVVPEYFRINVKDSKGGFKKIELSVEEMADIWSKSLERKVEE</sequence>
<dbReference type="GO" id="GO:0004642">
    <property type="term" value="F:phosphoribosylformylglycinamidine synthase activity"/>
    <property type="evidence" value="ECO:0007669"/>
    <property type="project" value="UniProtKB-UniRule"/>
</dbReference>
<evidence type="ECO:0000313" key="12">
    <source>
        <dbReference type="EMBL" id="KXG78714.1"/>
    </source>
</evidence>